<dbReference type="AlphaFoldDB" id="A0A7W4UF08"/>
<dbReference type="InterPro" id="IPR000330">
    <property type="entry name" value="SNF2_N"/>
</dbReference>
<organism evidence="5 6">
    <name type="scientific">Cellulomonas cellasea</name>
    <dbReference type="NCBI Taxonomy" id="43670"/>
    <lineage>
        <taxon>Bacteria</taxon>
        <taxon>Bacillati</taxon>
        <taxon>Actinomycetota</taxon>
        <taxon>Actinomycetes</taxon>
        <taxon>Micrococcales</taxon>
        <taxon>Cellulomonadaceae</taxon>
        <taxon>Cellulomonas</taxon>
    </lineage>
</organism>
<dbReference type="EMBL" id="JACHVX010000002">
    <property type="protein sequence ID" value="MBB2922995.1"/>
    <property type="molecule type" value="Genomic_DNA"/>
</dbReference>
<feature type="domain" description="Helicase ATP-binding" evidence="3">
    <location>
        <begin position="512"/>
        <end position="720"/>
    </location>
</feature>
<dbReference type="Gene3D" id="3.40.50.10810">
    <property type="entry name" value="Tandem AAA-ATPase domain"/>
    <property type="match status" value="1"/>
</dbReference>
<evidence type="ECO:0000259" key="3">
    <source>
        <dbReference type="PROSITE" id="PS51192"/>
    </source>
</evidence>
<proteinExistence type="predicted"/>
<gene>
    <name evidence="5" type="ORF">FHR80_001907</name>
</gene>
<comment type="caution">
    <text evidence="5">The sequence shown here is derived from an EMBL/GenBank/DDBJ whole genome shotgun (WGS) entry which is preliminary data.</text>
</comment>
<protein>
    <recommendedName>
        <fullName evidence="7">Helicase</fullName>
    </recommendedName>
</protein>
<dbReference type="Proteomes" id="UP000518206">
    <property type="component" value="Unassembled WGS sequence"/>
</dbReference>
<dbReference type="PANTHER" id="PTHR45629">
    <property type="entry name" value="SNF2/RAD54 FAMILY MEMBER"/>
    <property type="match status" value="1"/>
</dbReference>
<dbReference type="InterPro" id="IPR050496">
    <property type="entry name" value="SNF2_RAD54_helicase_repair"/>
</dbReference>
<dbReference type="GO" id="GO:0016787">
    <property type="term" value="F:hydrolase activity"/>
    <property type="evidence" value="ECO:0007669"/>
    <property type="project" value="UniProtKB-KW"/>
</dbReference>
<dbReference type="Pfam" id="PF00271">
    <property type="entry name" value="Helicase_C"/>
    <property type="match status" value="1"/>
</dbReference>
<dbReference type="InterPro" id="IPR027417">
    <property type="entry name" value="P-loop_NTPase"/>
</dbReference>
<evidence type="ECO:0000313" key="5">
    <source>
        <dbReference type="EMBL" id="MBB2922995.1"/>
    </source>
</evidence>
<reference evidence="5 6" key="2">
    <citation type="submission" date="2020-08" db="EMBL/GenBank/DDBJ databases">
        <authorList>
            <person name="Partida-Martinez L."/>
            <person name="Huntemann M."/>
            <person name="Clum A."/>
            <person name="Wang J."/>
            <person name="Palaniappan K."/>
            <person name="Ritter S."/>
            <person name="Chen I.-M."/>
            <person name="Stamatis D."/>
            <person name="Reddy T."/>
            <person name="O'Malley R."/>
            <person name="Daum C."/>
            <person name="Shapiro N."/>
            <person name="Ivanova N."/>
            <person name="Kyrpides N."/>
            <person name="Woyke T."/>
        </authorList>
    </citation>
    <scope>NUCLEOTIDE SEQUENCE [LARGE SCALE GENOMIC DNA]</scope>
    <source>
        <strain evidence="5 6">RAS26</strain>
    </source>
</reference>
<keyword evidence="1" id="KW-0378">Hydrolase</keyword>
<dbReference type="InterPro" id="IPR014001">
    <property type="entry name" value="Helicase_ATP-bd"/>
</dbReference>
<dbReference type="PROSITE" id="PS51192">
    <property type="entry name" value="HELICASE_ATP_BIND_1"/>
    <property type="match status" value="1"/>
</dbReference>
<dbReference type="GO" id="GO:0005524">
    <property type="term" value="F:ATP binding"/>
    <property type="evidence" value="ECO:0007669"/>
    <property type="project" value="InterPro"/>
</dbReference>
<name>A0A7W4UF08_9CELL</name>
<dbReference type="PANTHER" id="PTHR45629:SF7">
    <property type="entry name" value="DNA EXCISION REPAIR PROTEIN ERCC-6-RELATED"/>
    <property type="match status" value="1"/>
</dbReference>
<accession>A0A7W4UF08</accession>
<dbReference type="InterPro" id="IPR038718">
    <property type="entry name" value="SNF2-like_sf"/>
</dbReference>
<feature type="region of interest" description="Disordered" evidence="2">
    <location>
        <begin position="258"/>
        <end position="278"/>
    </location>
</feature>
<dbReference type="SMART" id="SM00487">
    <property type="entry name" value="DEXDc"/>
    <property type="match status" value="1"/>
</dbReference>
<dbReference type="SUPFAM" id="SSF52540">
    <property type="entry name" value="P-loop containing nucleoside triphosphate hydrolases"/>
    <property type="match status" value="2"/>
</dbReference>
<evidence type="ECO:0000313" key="6">
    <source>
        <dbReference type="Proteomes" id="UP000518206"/>
    </source>
</evidence>
<dbReference type="InterPro" id="IPR049730">
    <property type="entry name" value="SNF2/RAD54-like_C"/>
</dbReference>
<evidence type="ECO:0000259" key="4">
    <source>
        <dbReference type="PROSITE" id="PS51194"/>
    </source>
</evidence>
<dbReference type="Gene3D" id="3.40.50.300">
    <property type="entry name" value="P-loop containing nucleotide triphosphate hydrolases"/>
    <property type="match status" value="1"/>
</dbReference>
<dbReference type="InterPro" id="IPR001650">
    <property type="entry name" value="Helicase_C-like"/>
</dbReference>
<evidence type="ECO:0000256" key="2">
    <source>
        <dbReference type="SAM" id="MobiDB-lite"/>
    </source>
</evidence>
<dbReference type="CDD" id="cd18793">
    <property type="entry name" value="SF2_C_SNF"/>
    <property type="match status" value="1"/>
</dbReference>
<evidence type="ECO:0000256" key="1">
    <source>
        <dbReference type="ARBA" id="ARBA00022801"/>
    </source>
</evidence>
<reference evidence="5 6" key="1">
    <citation type="submission" date="2020-08" db="EMBL/GenBank/DDBJ databases">
        <title>The Agave Microbiome: Exploring the role of microbial communities in plant adaptations to desert environments.</title>
        <authorList>
            <person name="Partida-Martinez L.P."/>
        </authorList>
    </citation>
    <scope>NUCLEOTIDE SEQUENCE [LARGE SCALE GENOMIC DNA]</scope>
    <source>
        <strain evidence="5 6">RAS26</strain>
    </source>
</reference>
<dbReference type="Pfam" id="PF00176">
    <property type="entry name" value="SNF2-rel_dom"/>
    <property type="match status" value="1"/>
</dbReference>
<feature type="domain" description="Helicase C-terminal" evidence="4">
    <location>
        <begin position="845"/>
        <end position="1004"/>
    </location>
</feature>
<evidence type="ECO:0008006" key="7">
    <source>
        <dbReference type="Google" id="ProtNLM"/>
    </source>
</evidence>
<sequence>MGLIDRFRRATLVPDDDFSPMPGFRTEYGEQTRFIADPETLALMRAGRAQRTAQEQFLVLDLLAEDGRAVPDALGFVVPAEEIARLDEADAGVLAIPPRFTGELRATTQRWTESRGFRIDVDLLVGVHPEPPVRRGPLIKAGGQTYRVSVPLLRTLRALEEHHALAPEARTEAANVELVARLQAAQRLATDSSDGSDDGDRDASFRLSLGSLDRFTTVVPDRVGLVVEPQQDGSLAVEPDLGRGTDHRLLARRWQQLDRTPGDEPGVTVPHSSEPRTPGAVLRVDDTLVLLGADQLAAVREVRGRPRIPADQAATFFRAPGSFYDPDKVDVDIRFSVRVAGLGVLAPVTFDDASTSGIAWFGGVASVSPAEALVEAIKTPADQTTAETRVTEAWEHGESVVALGENLIDVSDRSRVAEALAASRRRLDALPLDEAESISTAAEPVRTARQVKVGMHILDAAGSPDELRASADAAAPRRPVDYSALRRDPFPHQRTGIEWMTGLVQSALDASEDDPARVQGALLADDMGLGKTFMTLAALGEAQRWEREHGRRPLPVLAVMPVALLENWLTEISAAFGTEHGPFDDVVVLQGDGLAQYRQRGAARETAADVDDLDEHGMVRGDRLHASLRIGPGWGDARLDRPGVLVLTTYETLRRYQVSLGLVRWGVVVLDEAQATKNPEILATRAAKGLDARFKLLATGTPVENSLRDFWSLMDTAQPGLLGTWAQFQTDWVQPVGAASGPEHERLGRALRDAVGSFMLRRVKEDHLDDLPPKHVHEYPRPMPQVQVDRYDQVLAEHRGRSGTKGAALTTLHELSAVSLHPGLLSGSLDGDPATVGQSARTLVTVTVVLDEIRDLGEKAIVFAKTKEVQRALALWLGQRYGLRVDVVNGDTAATGRGETRIAKIRAFEAREGFNVIILSPLAVGVGLTVVGANHAIHLERHWNPAKEAQATDRIHRIGQTREVHVHYPLALHPDVDSFDLNLDRLLRSKTALKDAVVVPQEVTQDQMERALGLSSE</sequence>
<dbReference type="RefSeq" id="WP_183295811.1">
    <property type="nucleotide sequence ID" value="NZ_JACHVX010000002.1"/>
</dbReference>
<dbReference type="SMART" id="SM00490">
    <property type="entry name" value="HELICc"/>
    <property type="match status" value="1"/>
</dbReference>
<dbReference type="PROSITE" id="PS51194">
    <property type="entry name" value="HELICASE_CTER"/>
    <property type="match status" value="1"/>
</dbReference>